<gene>
    <name evidence="11" type="primary">trxA</name>
    <name evidence="11" type="ORF">HS096_01960</name>
</gene>
<dbReference type="PROSITE" id="PS00194">
    <property type="entry name" value="THIOREDOXIN_1"/>
    <property type="match status" value="1"/>
</dbReference>
<dbReference type="PANTHER" id="PTHR45663">
    <property type="entry name" value="GEO12009P1"/>
    <property type="match status" value="1"/>
</dbReference>
<feature type="site" description="Deprotonates C-terminal active site Cys" evidence="8">
    <location>
        <position position="24"/>
    </location>
</feature>
<evidence type="ECO:0000256" key="2">
    <source>
        <dbReference type="ARBA" id="ARBA00022448"/>
    </source>
</evidence>
<dbReference type="PIRSF" id="PIRSF000077">
    <property type="entry name" value="Thioredoxin"/>
    <property type="match status" value="1"/>
</dbReference>
<dbReference type="EMBL" id="JABTTY010000001">
    <property type="protein sequence ID" value="MBE7525137.1"/>
    <property type="molecule type" value="Genomic_DNA"/>
</dbReference>
<dbReference type="FunFam" id="3.40.30.10:FF:000001">
    <property type="entry name" value="Thioredoxin"/>
    <property type="match status" value="1"/>
</dbReference>
<feature type="domain" description="Thioredoxin" evidence="10">
    <location>
        <begin position="1"/>
        <end position="106"/>
    </location>
</feature>
<dbReference type="InterPro" id="IPR005746">
    <property type="entry name" value="Thioredoxin"/>
</dbReference>
<dbReference type="GO" id="GO:0045454">
    <property type="term" value="P:cell redox homeostasis"/>
    <property type="evidence" value="ECO:0007669"/>
    <property type="project" value="TreeGrafter"/>
</dbReference>
<proteinExistence type="inferred from homology"/>
<evidence type="ECO:0000313" key="11">
    <source>
        <dbReference type="EMBL" id="MBE7525137.1"/>
    </source>
</evidence>
<protein>
    <recommendedName>
        <fullName evidence="6 7">Thioredoxin</fullName>
    </recommendedName>
</protein>
<keyword evidence="5 9" id="KW-0676">Redox-active center</keyword>
<dbReference type="InterPro" id="IPR036249">
    <property type="entry name" value="Thioredoxin-like_sf"/>
</dbReference>
<reference evidence="11" key="1">
    <citation type="submission" date="2020-05" db="EMBL/GenBank/DDBJ databases">
        <title>High-Quality Genomes of Partial-Nitritation/Anammox System by Hierarchical Clustering Based Hybrid Assembly.</title>
        <authorList>
            <person name="Liu L."/>
            <person name="Wang Y."/>
            <person name="Che Y."/>
            <person name="Chen Y."/>
            <person name="Xia Y."/>
            <person name="Luo R."/>
            <person name="Cheng S.H."/>
            <person name="Zheng C."/>
            <person name="Zhang T."/>
        </authorList>
    </citation>
    <scope>NUCLEOTIDE SEQUENCE</scope>
    <source>
        <strain evidence="11">H1_PAT1</strain>
    </source>
</reference>
<dbReference type="CDD" id="cd02947">
    <property type="entry name" value="TRX_family"/>
    <property type="match status" value="1"/>
</dbReference>
<evidence type="ECO:0000313" key="12">
    <source>
        <dbReference type="Proteomes" id="UP000710385"/>
    </source>
</evidence>
<evidence type="ECO:0000256" key="9">
    <source>
        <dbReference type="PIRSR" id="PIRSR000077-4"/>
    </source>
</evidence>
<organism evidence="11 12">
    <name type="scientific">candidate division WWE3 bacterium</name>
    <dbReference type="NCBI Taxonomy" id="2053526"/>
    <lineage>
        <taxon>Bacteria</taxon>
        <taxon>Katanobacteria</taxon>
    </lineage>
</organism>
<keyword evidence="4 9" id="KW-1015">Disulfide bond</keyword>
<dbReference type="NCBIfam" id="TIGR01068">
    <property type="entry name" value="thioredoxin"/>
    <property type="match status" value="1"/>
</dbReference>
<feature type="active site" description="Nucleophile" evidence="8">
    <location>
        <position position="30"/>
    </location>
</feature>
<evidence type="ECO:0000256" key="3">
    <source>
        <dbReference type="ARBA" id="ARBA00022982"/>
    </source>
</evidence>
<dbReference type="InterPro" id="IPR013766">
    <property type="entry name" value="Thioredoxin_domain"/>
</dbReference>
<evidence type="ECO:0000256" key="8">
    <source>
        <dbReference type="PIRSR" id="PIRSR000077-1"/>
    </source>
</evidence>
<feature type="site" description="Contributes to redox potential value" evidence="8">
    <location>
        <position position="32"/>
    </location>
</feature>
<name>A0A928TRU5_UNCKA</name>
<dbReference type="SUPFAM" id="SSF52833">
    <property type="entry name" value="Thioredoxin-like"/>
    <property type="match status" value="1"/>
</dbReference>
<sequence length="106" mass="11915">MEHIFTDQNFEERVLKSPKPVLVDFWAPWCGPCRVMSPIVDEIAGELEGRLTVGKMNVDENPNYPGQYGIMSIPTFLVFKGGQVAEQMVGTMSKEDMLNTLQKHLG</sequence>
<accession>A0A928TRU5</accession>
<evidence type="ECO:0000256" key="6">
    <source>
        <dbReference type="NCBIfam" id="TIGR01068"/>
    </source>
</evidence>
<comment type="similarity">
    <text evidence="1 7">Belongs to the thioredoxin family.</text>
</comment>
<evidence type="ECO:0000256" key="1">
    <source>
        <dbReference type="ARBA" id="ARBA00008987"/>
    </source>
</evidence>
<dbReference type="AlphaFoldDB" id="A0A928TRU5"/>
<dbReference type="Pfam" id="PF00085">
    <property type="entry name" value="Thioredoxin"/>
    <property type="match status" value="1"/>
</dbReference>
<evidence type="ECO:0000256" key="5">
    <source>
        <dbReference type="ARBA" id="ARBA00023284"/>
    </source>
</evidence>
<dbReference type="PRINTS" id="PR00421">
    <property type="entry name" value="THIOREDOXIN"/>
</dbReference>
<dbReference type="GO" id="GO:0005829">
    <property type="term" value="C:cytosol"/>
    <property type="evidence" value="ECO:0007669"/>
    <property type="project" value="TreeGrafter"/>
</dbReference>
<feature type="disulfide bond" description="Redox-active" evidence="9">
    <location>
        <begin position="30"/>
        <end position="33"/>
    </location>
</feature>
<keyword evidence="3" id="KW-0249">Electron transport</keyword>
<comment type="caution">
    <text evidence="11">The sequence shown here is derived from an EMBL/GenBank/DDBJ whole genome shotgun (WGS) entry which is preliminary data.</text>
</comment>
<keyword evidence="2" id="KW-0813">Transport</keyword>
<evidence type="ECO:0000256" key="4">
    <source>
        <dbReference type="ARBA" id="ARBA00023157"/>
    </source>
</evidence>
<dbReference type="PROSITE" id="PS51352">
    <property type="entry name" value="THIOREDOXIN_2"/>
    <property type="match status" value="1"/>
</dbReference>
<evidence type="ECO:0000259" key="10">
    <source>
        <dbReference type="PROSITE" id="PS51352"/>
    </source>
</evidence>
<dbReference type="Gene3D" id="3.40.30.10">
    <property type="entry name" value="Glutaredoxin"/>
    <property type="match status" value="1"/>
</dbReference>
<feature type="active site" description="Nucleophile" evidence="8">
    <location>
        <position position="33"/>
    </location>
</feature>
<feature type="site" description="Contributes to redox potential value" evidence="8">
    <location>
        <position position="31"/>
    </location>
</feature>
<dbReference type="PANTHER" id="PTHR45663:SF11">
    <property type="entry name" value="GEO12009P1"/>
    <property type="match status" value="1"/>
</dbReference>
<dbReference type="InterPro" id="IPR017937">
    <property type="entry name" value="Thioredoxin_CS"/>
</dbReference>
<dbReference type="Proteomes" id="UP000710385">
    <property type="component" value="Unassembled WGS sequence"/>
</dbReference>
<dbReference type="GO" id="GO:0015035">
    <property type="term" value="F:protein-disulfide reductase activity"/>
    <property type="evidence" value="ECO:0007669"/>
    <property type="project" value="UniProtKB-UniRule"/>
</dbReference>
<evidence type="ECO:0000256" key="7">
    <source>
        <dbReference type="PIRNR" id="PIRNR000077"/>
    </source>
</evidence>